<proteinExistence type="inferred from homology"/>
<dbReference type="InterPro" id="IPR011184">
    <property type="entry name" value="DNA_mismatch_repair_Msh2"/>
</dbReference>
<evidence type="ECO:0000256" key="3">
    <source>
        <dbReference type="ARBA" id="ARBA00022741"/>
    </source>
</evidence>
<evidence type="ECO:0000256" key="2">
    <source>
        <dbReference type="ARBA" id="ARBA00006271"/>
    </source>
</evidence>
<keyword evidence="6" id="KW-0234">DNA repair</keyword>
<sequence>MRRWVLAPLTSPTEIQARLTAVRLLNQDSDRVLSLQPLRDELKRAPDLERGLSRIFYKSASPSELLRVLQSLRNVVRAVPSESVVARDFGESPLLCRLLRTLRETVADDTQRLLSCLNQQAAQEMKTLTDLSDVFAAATDETSGDAGGRFDEVAEHRRERAASEARLAGPLLREARKALSSASLSYKAVNNFEYLIELTKAKSRNAPSSWMVVNSTSSVNRYHSPGIAEEVKELQRARDKFRLASRRAWDEYLDDFAHLYGQFTNVVKSLAQVDCLLALGEVAATPGYVCPKVGSHPTHSCVRVVAGRHPVLEQTVAASAGDADVEFVANDVTLGSGAADDGAPSPSSIVVTGPNMGGKSSFVRTIATLALLAQVGSFVPADSLYLVPFDAIMSRMGANDAIDQGKSTFFVELSETSAILARATPKSLLIIDELGRGTSTHDGVAIATATLQYVTDLQAPTLFVTHYPEAATLAKGRDDVWACHMSYMETKDPITGQRRLIFLYKVQEGVAPSYGVNTARLARLPVPLTEAAESIACAVAPDDERAIDRFRQVITDSPPR</sequence>
<dbReference type="PANTHER" id="PTHR11361:SF122">
    <property type="entry name" value="DNA MISMATCH REPAIR PROTEIN MSH3"/>
    <property type="match status" value="1"/>
</dbReference>
<evidence type="ECO:0000256" key="4">
    <source>
        <dbReference type="ARBA" id="ARBA00022840"/>
    </source>
</evidence>
<keyword evidence="4" id="KW-0067">ATP-binding</keyword>
<dbReference type="GO" id="GO:0005524">
    <property type="term" value="F:ATP binding"/>
    <property type="evidence" value="ECO:0007669"/>
    <property type="project" value="UniProtKB-KW"/>
</dbReference>
<gene>
    <name evidence="9" type="ORF">SSP0437_LOCUS4952</name>
</gene>
<dbReference type="SUPFAM" id="SSF48334">
    <property type="entry name" value="DNA repair protein MutS, domain III"/>
    <property type="match status" value="1"/>
</dbReference>
<dbReference type="GO" id="GO:0006312">
    <property type="term" value="P:mitotic recombination"/>
    <property type="evidence" value="ECO:0007669"/>
    <property type="project" value="TreeGrafter"/>
</dbReference>
<dbReference type="Gene3D" id="3.40.50.300">
    <property type="entry name" value="P-loop containing nucleotide triphosphate hydrolases"/>
    <property type="match status" value="1"/>
</dbReference>
<evidence type="ECO:0000256" key="7">
    <source>
        <dbReference type="ARBA" id="ARBA00023242"/>
    </source>
</evidence>
<feature type="domain" description="DNA mismatch repair proteins mutS family" evidence="8">
    <location>
        <begin position="427"/>
        <end position="443"/>
    </location>
</feature>
<dbReference type="Pfam" id="PF05192">
    <property type="entry name" value="MutS_III"/>
    <property type="match status" value="1"/>
</dbReference>
<dbReference type="SMART" id="SM00534">
    <property type="entry name" value="MUTSac"/>
    <property type="match status" value="1"/>
</dbReference>
<dbReference type="SUPFAM" id="SSF52540">
    <property type="entry name" value="P-loop containing nucleoside triphosphate hydrolases"/>
    <property type="match status" value="1"/>
</dbReference>
<dbReference type="InterPro" id="IPR045076">
    <property type="entry name" value="MutS"/>
</dbReference>
<evidence type="ECO:0000256" key="6">
    <source>
        <dbReference type="ARBA" id="ARBA00023204"/>
    </source>
</evidence>
<dbReference type="Pfam" id="PF05190">
    <property type="entry name" value="MutS_IV"/>
    <property type="match status" value="1"/>
</dbReference>
<accession>A0A7S1VBV6</accession>
<keyword evidence="7" id="KW-0539">Nucleus</keyword>
<name>A0A7S1VBV6_9EUKA</name>
<dbReference type="GO" id="GO:0030983">
    <property type="term" value="F:mismatched DNA binding"/>
    <property type="evidence" value="ECO:0007669"/>
    <property type="project" value="InterPro"/>
</dbReference>
<dbReference type="GO" id="GO:0005634">
    <property type="term" value="C:nucleus"/>
    <property type="evidence" value="ECO:0007669"/>
    <property type="project" value="UniProtKB-SubCell"/>
</dbReference>
<organism evidence="9">
    <name type="scientific">Sexangularia sp. CB-2014</name>
    <dbReference type="NCBI Taxonomy" id="1486929"/>
    <lineage>
        <taxon>Eukaryota</taxon>
        <taxon>Amoebozoa</taxon>
        <taxon>Tubulinea</taxon>
        <taxon>Elardia</taxon>
        <taxon>Arcellinida</taxon>
        <taxon>Arcellinida incertae sedis</taxon>
        <taxon>Sexangularia</taxon>
    </lineage>
</organism>
<evidence type="ECO:0000256" key="1">
    <source>
        <dbReference type="ARBA" id="ARBA00004123"/>
    </source>
</evidence>
<reference evidence="9" key="1">
    <citation type="submission" date="2021-01" db="EMBL/GenBank/DDBJ databases">
        <authorList>
            <person name="Corre E."/>
            <person name="Pelletier E."/>
            <person name="Niang G."/>
            <person name="Scheremetjew M."/>
            <person name="Finn R."/>
            <person name="Kale V."/>
            <person name="Holt S."/>
            <person name="Cochrane G."/>
            <person name="Meng A."/>
            <person name="Brown T."/>
            <person name="Cohen L."/>
        </authorList>
    </citation>
    <scope>NUCLEOTIDE SEQUENCE</scope>
    <source>
        <strain evidence="9">ATCC 50979</strain>
    </source>
</reference>
<protein>
    <recommendedName>
        <fullName evidence="8">DNA mismatch repair proteins mutS family domain-containing protein</fullName>
    </recommendedName>
</protein>
<keyword evidence="3" id="KW-0547">Nucleotide-binding</keyword>
<dbReference type="InterPro" id="IPR027417">
    <property type="entry name" value="P-loop_NTPase"/>
</dbReference>
<evidence type="ECO:0000313" key="9">
    <source>
        <dbReference type="EMBL" id="CAD9294580.1"/>
    </source>
</evidence>
<dbReference type="PROSITE" id="PS00486">
    <property type="entry name" value="DNA_MISMATCH_REPAIR_2"/>
    <property type="match status" value="1"/>
</dbReference>
<dbReference type="Pfam" id="PF00488">
    <property type="entry name" value="MutS_V"/>
    <property type="match status" value="1"/>
</dbReference>
<keyword evidence="5" id="KW-0238">DNA-binding</keyword>
<dbReference type="SMART" id="SM00533">
    <property type="entry name" value="MUTSd"/>
    <property type="match status" value="1"/>
</dbReference>
<dbReference type="PANTHER" id="PTHR11361">
    <property type="entry name" value="DNA MISMATCH REPAIR PROTEIN MUTS FAMILY MEMBER"/>
    <property type="match status" value="1"/>
</dbReference>
<dbReference type="InterPro" id="IPR007861">
    <property type="entry name" value="DNA_mismatch_repair_MutS_clamp"/>
</dbReference>
<dbReference type="InterPro" id="IPR000432">
    <property type="entry name" value="DNA_mismatch_repair_MutS_C"/>
</dbReference>
<dbReference type="PIRSF" id="PIRSF005813">
    <property type="entry name" value="MSH2"/>
    <property type="match status" value="1"/>
</dbReference>
<dbReference type="GO" id="GO:0006298">
    <property type="term" value="P:mismatch repair"/>
    <property type="evidence" value="ECO:0007669"/>
    <property type="project" value="InterPro"/>
</dbReference>
<dbReference type="AlphaFoldDB" id="A0A7S1VBV6"/>
<dbReference type="InterPro" id="IPR007696">
    <property type="entry name" value="DNA_mismatch_repair_MutS_core"/>
</dbReference>
<dbReference type="InterPro" id="IPR036187">
    <property type="entry name" value="DNA_mismatch_repair_MutS_sf"/>
</dbReference>
<dbReference type="Gene3D" id="1.10.1420.10">
    <property type="match status" value="2"/>
</dbReference>
<comment type="subcellular location">
    <subcellularLocation>
        <location evidence="1">Nucleus</location>
    </subcellularLocation>
</comment>
<evidence type="ECO:0000256" key="5">
    <source>
        <dbReference type="ARBA" id="ARBA00023125"/>
    </source>
</evidence>
<comment type="similarity">
    <text evidence="2">Belongs to the DNA mismatch repair MutS family.</text>
</comment>
<keyword evidence="6" id="KW-0227">DNA damage</keyword>
<dbReference type="GO" id="GO:0140664">
    <property type="term" value="F:ATP-dependent DNA damage sensor activity"/>
    <property type="evidence" value="ECO:0007669"/>
    <property type="project" value="InterPro"/>
</dbReference>
<evidence type="ECO:0000259" key="8">
    <source>
        <dbReference type="PROSITE" id="PS00486"/>
    </source>
</evidence>
<dbReference type="EMBL" id="HBGL01006447">
    <property type="protein sequence ID" value="CAD9294580.1"/>
    <property type="molecule type" value="Transcribed_RNA"/>
</dbReference>